<keyword evidence="3" id="KW-1185">Reference proteome</keyword>
<name>A3VMP2_9RHOB</name>
<evidence type="ECO:0000313" key="3">
    <source>
        <dbReference type="Proteomes" id="UP000002931"/>
    </source>
</evidence>
<sequence>MGRIGIFWFLLAVTLLVYGLLVGWAGQDMIALTNGAAIPDLRVTGYGVDDIRALLDGAEPGFPEAYARISRTWDVAVPVLFGVTFAYGIWLGGGAWRWLALVPVVMGLSDLTENALVTQSLLAGPDALDPGTIGRASAATMLKWLLLPVSILLLVATFFKTRARASKG</sequence>
<organism evidence="2 3">
    <name type="scientific">Maritimibacter alkaliphilus HTCC2654</name>
    <dbReference type="NCBI Taxonomy" id="314271"/>
    <lineage>
        <taxon>Bacteria</taxon>
        <taxon>Pseudomonadati</taxon>
        <taxon>Pseudomonadota</taxon>
        <taxon>Alphaproteobacteria</taxon>
        <taxon>Rhodobacterales</taxon>
        <taxon>Roseobacteraceae</taxon>
        <taxon>Maritimibacter</taxon>
    </lineage>
</organism>
<keyword evidence="1" id="KW-0812">Transmembrane</keyword>
<dbReference type="STRING" id="314271.RB2654_18288"/>
<gene>
    <name evidence="2" type="ORF">RB2654_18288</name>
</gene>
<protein>
    <recommendedName>
        <fullName evidence="4">DUF1772 domain-containing protein</fullName>
    </recommendedName>
</protein>
<keyword evidence="1" id="KW-1133">Transmembrane helix</keyword>
<dbReference type="Proteomes" id="UP000002931">
    <property type="component" value="Unassembled WGS sequence"/>
</dbReference>
<dbReference type="RefSeq" id="WP_008334235.1">
    <property type="nucleotide sequence ID" value="NZ_CH902578.1"/>
</dbReference>
<dbReference type="HOGENOM" id="CLU_1584508_0_0_5"/>
<comment type="caution">
    <text evidence="2">The sequence shown here is derived from an EMBL/GenBank/DDBJ whole genome shotgun (WGS) entry which is preliminary data.</text>
</comment>
<feature type="transmembrane region" description="Helical" evidence="1">
    <location>
        <begin position="141"/>
        <end position="159"/>
    </location>
</feature>
<feature type="transmembrane region" description="Helical" evidence="1">
    <location>
        <begin position="75"/>
        <end position="99"/>
    </location>
</feature>
<evidence type="ECO:0000256" key="1">
    <source>
        <dbReference type="SAM" id="Phobius"/>
    </source>
</evidence>
<dbReference type="OrthoDB" id="4928386at2"/>
<dbReference type="AlphaFoldDB" id="A3VMP2"/>
<dbReference type="EMBL" id="AAMT01000035">
    <property type="protein sequence ID" value="EAQ10495.1"/>
    <property type="molecule type" value="Genomic_DNA"/>
</dbReference>
<keyword evidence="1" id="KW-0472">Membrane</keyword>
<evidence type="ECO:0000313" key="2">
    <source>
        <dbReference type="EMBL" id="EAQ10495.1"/>
    </source>
</evidence>
<feature type="transmembrane region" description="Helical" evidence="1">
    <location>
        <begin position="6"/>
        <end position="25"/>
    </location>
</feature>
<evidence type="ECO:0008006" key="4">
    <source>
        <dbReference type="Google" id="ProtNLM"/>
    </source>
</evidence>
<proteinExistence type="predicted"/>
<reference evidence="2 3" key="1">
    <citation type="journal article" date="2010" name="J. Bacteriol.">
        <title>Genome sequences of Pelagibaca bermudensis HTCC2601T and Maritimibacter alkaliphilus HTCC2654T, the type strains of two marine Roseobacter genera.</title>
        <authorList>
            <person name="Thrash J.C."/>
            <person name="Cho J.C."/>
            <person name="Ferriera S."/>
            <person name="Johnson J."/>
            <person name="Vergin K.L."/>
            <person name="Giovannoni S.J."/>
        </authorList>
    </citation>
    <scope>NUCLEOTIDE SEQUENCE [LARGE SCALE GENOMIC DNA]</scope>
    <source>
        <strain evidence="2 3">HTCC2654</strain>
    </source>
</reference>
<accession>A3VMP2</accession>